<dbReference type="PANTHER" id="PTHR28307">
    <property type="entry name" value="PROTEIN PAL1"/>
    <property type="match status" value="1"/>
</dbReference>
<dbReference type="GO" id="GO:0005737">
    <property type="term" value="C:cytoplasm"/>
    <property type="evidence" value="ECO:0007669"/>
    <property type="project" value="TreeGrafter"/>
</dbReference>
<dbReference type="InParanoid" id="A0A151GMA8"/>
<feature type="region of interest" description="Disordered" evidence="1">
    <location>
        <begin position="584"/>
        <end position="635"/>
    </location>
</feature>
<proteinExistence type="predicted"/>
<dbReference type="Pfam" id="PF08316">
    <property type="entry name" value="Pal1"/>
    <property type="match status" value="1"/>
</dbReference>
<feature type="compositionally biased region" description="Basic residues" evidence="1">
    <location>
        <begin position="337"/>
        <end position="350"/>
    </location>
</feature>
<keyword evidence="3" id="KW-1185">Reference proteome</keyword>
<dbReference type="EMBL" id="LAYC01000002">
    <property type="protein sequence ID" value="KYK58161.1"/>
    <property type="molecule type" value="Genomic_DNA"/>
</dbReference>
<evidence type="ECO:0000313" key="3">
    <source>
        <dbReference type="Proteomes" id="UP000076580"/>
    </source>
</evidence>
<feature type="compositionally biased region" description="Polar residues" evidence="1">
    <location>
        <begin position="597"/>
        <end position="607"/>
    </location>
</feature>
<feature type="compositionally biased region" description="Basic and acidic residues" evidence="1">
    <location>
        <begin position="206"/>
        <end position="234"/>
    </location>
</feature>
<accession>A0A151GMA8</accession>
<organism evidence="2 3">
    <name type="scientific">Drechmeria coniospora</name>
    <name type="common">Nematophagous fungus</name>
    <name type="synonym">Meria coniospora</name>
    <dbReference type="NCBI Taxonomy" id="98403"/>
    <lineage>
        <taxon>Eukaryota</taxon>
        <taxon>Fungi</taxon>
        <taxon>Dikarya</taxon>
        <taxon>Ascomycota</taxon>
        <taxon>Pezizomycotina</taxon>
        <taxon>Sordariomycetes</taxon>
        <taxon>Hypocreomycetidae</taxon>
        <taxon>Hypocreales</taxon>
        <taxon>Ophiocordycipitaceae</taxon>
        <taxon>Drechmeria</taxon>
    </lineage>
</organism>
<evidence type="ECO:0000313" key="2">
    <source>
        <dbReference type="EMBL" id="KYK58161.1"/>
    </source>
</evidence>
<dbReference type="GeneID" id="63717817"/>
<feature type="region of interest" description="Disordered" evidence="1">
    <location>
        <begin position="174"/>
        <end position="381"/>
    </location>
</feature>
<protein>
    <recommendedName>
        <fullName evidence="4">Pal1 cell morphology protein</fullName>
    </recommendedName>
</protein>
<dbReference type="InterPro" id="IPR013226">
    <property type="entry name" value="Pal1"/>
</dbReference>
<feature type="compositionally biased region" description="Low complexity" evidence="1">
    <location>
        <begin position="179"/>
        <end position="193"/>
    </location>
</feature>
<evidence type="ECO:0000256" key="1">
    <source>
        <dbReference type="SAM" id="MobiDB-lite"/>
    </source>
</evidence>
<sequence length="635" mass="69177">MAVPVPVPLLFSLSIHPSAQMRTSEAAASDAFVPSAARDRSLVTDSTAGGTPRTSSPYLRLCLYILGIAMAVGLTPRQAKEYILDPLTAPEPHQESAMVAGTSISHPPSCRYGDARARPSHASPCNSPRRQGRRGDTDAKSKYEYEYDYEYRYKDGYDDDDHVLEHEYEYKYRYPTPPSSKAASPTATTAAATDANGSDRRRGRHHWDVDADGKSRGVDGKGDFARDSKSKSKEPPSPSRLPPSNPYASAGDKPATSLSQPRLRREPTALSLDEAPPPAYSETAGPSDYRLRQPRLSQQPRPPQKSQGHRRYLSVPTTASSSAPRPDSCGPSSSSSSKKHAGNHHHHHQYNQRSRSTNASAAAPFARDLDGPSSHLARYPGDMAHRPLDMIRANVRQADRGPHRHRKRISETDTIDALDTIGGRYHHGGPYDATLVSRNLDKRYSPVAAVQATNMEALRATPRENIIDSLERHVPLQGTSSIPAGDCDMSGNVMRYNEGADLMREPDAEGGAYKRWAGVNYHPDDLKGKGEPSFTIERDLKAGKRRSHLGIIPDGDAIEMQSGVNDKHKDGTIVMERSLSNVPGASSSGTIYGPGPSSATTALGRSRSTGHKLSDGIKRRFGSLRHHKSPAVDEQ</sequence>
<gene>
    <name evidence="2" type="ORF">DCS_05174</name>
</gene>
<name>A0A151GMA8_DRECN</name>
<dbReference type="RefSeq" id="XP_040657513.1">
    <property type="nucleotide sequence ID" value="XM_040802480.1"/>
</dbReference>
<feature type="region of interest" description="Disordered" evidence="1">
    <location>
        <begin position="94"/>
        <end position="141"/>
    </location>
</feature>
<dbReference type="AlphaFoldDB" id="A0A151GMA8"/>
<comment type="caution">
    <text evidence="2">The sequence shown here is derived from an EMBL/GenBank/DDBJ whole genome shotgun (WGS) entry which is preliminary data.</text>
</comment>
<dbReference type="Proteomes" id="UP000076580">
    <property type="component" value="Chromosome 02"/>
</dbReference>
<feature type="compositionally biased region" description="Basic residues" evidence="1">
    <location>
        <begin position="619"/>
        <end position="629"/>
    </location>
</feature>
<reference evidence="2 3" key="1">
    <citation type="journal article" date="2016" name="Sci. Rep.">
        <title>Insights into Adaptations to a Near-Obligate Nematode Endoparasitic Lifestyle from the Finished Genome of Drechmeria coniospora.</title>
        <authorList>
            <person name="Zhang L."/>
            <person name="Zhou Z."/>
            <person name="Guo Q."/>
            <person name="Fokkens L."/>
            <person name="Miskei M."/>
            <person name="Pocsi I."/>
            <person name="Zhang W."/>
            <person name="Chen M."/>
            <person name="Wang L."/>
            <person name="Sun Y."/>
            <person name="Donzelli B.G."/>
            <person name="Gibson D.M."/>
            <person name="Nelson D.R."/>
            <person name="Luo J.G."/>
            <person name="Rep M."/>
            <person name="Liu H."/>
            <person name="Yang S."/>
            <person name="Wang J."/>
            <person name="Krasnoff S.B."/>
            <person name="Xu Y."/>
            <person name="Molnar I."/>
            <person name="Lin M."/>
        </authorList>
    </citation>
    <scope>NUCLEOTIDE SEQUENCE [LARGE SCALE GENOMIC DNA]</scope>
    <source>
        <strain evidence="2 3">ARSEF 6962</strain>
    </source>
</reference>
<evidence type="ECO:0008006" key="4">
    <source>
        <dbReference type="Google" id="ProtNLM"/>
    </source>
</evidence>
<dbReference type="PANTHER" id="PTHR28307:SF1">
    <property type="entry name" value="PAL1 CELL MORPHOLOGY PROTEIN"/>
    <property type="match status" value="1"/>
</dbReference>
<feature type="compositionally biased region" description="Pro residues" evidence="1">
    <location>
        <begin position="235"/>
        <end position="245"/>
    </location>
</feature>